<dbReference type="CDD" id="cd02197">
    <property type="entry name" value="HypE"/>
    <property type="match status" value="1"/>
</dbReference>
<dbReference type="InterPro" id="IPR036676">
    <property type="entry name" value="PurM-like_C_sf"/>
</dbReference>
<dbReference type="Pfam" id="PF02769">
    <property type="entry name" value="AIRS_C"/>
    <property type="match status" value="1"/>
</dbReference>
<dbReference type="InterPro" id="IPR011854">
    <property type="entry name" value="HypE"/>
</dbReference>
<dbReference type="InterPro" id="IPR036921">
    <property type="entry name" value="PurM-like_N_sf"/>
</dbReference>
<dbReference type="OrthoDB" id="9801934at2"/>
<evidence type="ECO:0000259" key="2">
    <source>
        <dbReference type="Pfam" id="PF00586"/>
    </source>
</evidence>
<dbReference type="GO" id="GO:0051604">
    <property type="term" value="P:protein maturation"/>
    <property type="evidence" value="ECO:0007669"/>
    <property type="project" value="TreeGrafter"/>
</dbReference>
<dbReference type="InterPro" id="IPR016188">
    <property type="entry name" value="PurM-like_N"/>
</dbReference>
<name>A0A1H7YIX9_9BACT</name>
<reference evidence="4 5" key="1">
    <citation type="submission" date="2016-10" db="EMBL/GenBank/DDBJ databases">
        <authorList>
            <person name="de Groot N.N."/>
        </authorList>
    </citation>
    <scope>NUCLEOTIDE SEQUENCE [LARGE SCALE GENOMIC DNA]</scope>
    <source>
        <strain evidence="4 5">DSM 8423</strain>
    </source>
</reference>
<sequence length="336" mass="35520">MNRERILLEHGGGGLLSHELVTEVFLPFFKNACLERLEDSAVVTLGDRKFCFTTDSYVIDPIFFPGGDIGSLAVHGTINDLSVCGGIPLMLSAGFILEEGFPMEDLKRITRSMAEAAKTAGVSIVTGDTKVVARGAADGLFINTSGIGRIEYPSPLSVESIQPGDAILVSGTIGDHGATVLCKRKELGLISEIRSDSAPLNGLVASILAASPNIHCMRDPTRGGLGAILAEIAGQSGLSLSIREAELPVREEVRGVCEILGFDPFFLANEGKVAIFCAAPDAERILDVLRNHEYGRDARIIGSVGERDGGGLILQTIIGGSRVVDLPLGELVPRIC</sequence>
<dbReference type="PANTHER" id="PTHR30303:SF0">
    <property type="entry name" value="CARBAMOYL DEHYDRATASE HYPE"/>
    <property type="match status" value="1"/>
</dbReference>
<dbReference type="PANTHER" id="PTHR30303">
    <property type="entry name" value="HYDROGENASE ISOENZYMES FORMATION PROTEIN HYPE"/>
    <property type="match status" value="1"/>
</dbReference>
<dbReference type="PIRSF" id="PIRSF005644">
    <property type="entry name" value="Hdrgns_mtr_HypE"/>
    <property type="match status" value="1"/>
</dbReference>
<evidence type="ECO:0000259" key="3">
    <source>
        <dbReference type="Pfam" id="PF02769"/>
    </source>
</evidence>
<dbReference type="SUPFAM" id="SSF55326">
    <property type="entry name" value="PurM N-terminal domain-like"/>
    <property type="match status" value="1"/>
</dbReference>
<dbReference type="RefSeq" id="WP_093883834.1">
    <property type="nucleotide sequence ID" value="NZ_FOBS01000016.1"/>
</dbReference>
<dbReference type="Proteomes" id="UP000198744">
    <property type="component" value="Unassembled WGS sequence"/>
</dbReference>
<evidence type="ECO:0000256" key="1">
    <source>
        <dbReference type="ARBA" id="ARBA00006243"/>
    </source>
</evidence>
<dbReference type="InterPro" id="IPR010918">
    <property type="entry name" value="PurM-like_C_dom"/>
</dbReference>
<organism evidence="4 5">
    <name type="scientific">Syntrophus gentianae</name>
    <dbReference type="NCBI Taxonomy" id="43775"/>
    <lineage>
        <taxon>Bacteria</taxon>
        <taxon>Pseudomonadati</taxon>
        <taxon>Thermodesulfobacteriota</taxon>
        <taxon>Syntrophia</taxon>
        <taxon>Syntrophales</taxon>
        <taxon>Syntrophaceae</taxon>
        <taxon>Syntrophus</taxon>
    </lineage>
</organism>
<dbReference type="Gene3D" id="3.30.1330.10">
    <property type="entry name" value="PurM-like, N-terminal domain"/>
    <property type="match status" value="1"/>
</dbReference>
<keyword evidence="5" id="KW-1185">Reference proteome</keyword>
<feature type="domain" description="PurM-like C-terminal" evidence="3">
    <location>
        <begin position="162"/>
        <end position="313"/>
    </location>
</feature>
<dbReference type="NCBIfam" id="TIGR02124">
    <property type="entry name" value="hypE"/>
    <property type="match status" value="1"/>
</dbReference>
<proteinExistence type="inferred from homology"/>
<evidence type="ECO:0000313" key="4">
    <source>
        <dbReference type="EMBL" id="SEM45257.1"/>
    </source>
</evidence>
<dbReference type="Pfam" id="PF00586">
    <property type="entry name" value="AIRS"/>
    <property type="match status" value="1"/>
</dbReference>
<protein>
    <submittedName>
        <fullName evidence="4">Hydrogenase maturation protein, carbamoyl dehydratase HypE</fullName>
    </submittedName>
</protein>
<dbReference type="EMBL" id="FOBS01000016">
    <property type="protein sequence ID" value="SEM45257.1"/>
    <property type="molecule type" value="Genomic_DNA"/>
</dbReference>
<dbReference type="SUPFAM" id="SSF56042">
    <property type="entry name" value="PurM C-terminal domain-like"/>
    <property type="match status" value="1"/>
</dbReference>
<dbReference type="STRING" id="43775.SAMN04489760_11641"/>
<feature type="domain" description="PurM-like N-terminal" evidence="2">
    <location>
        <begin position="38"/>
        <end position="150"/>
    </location>
</feature>
<gene>
    <name evidence="4" type="ORF">SAMN04489760_11641</name>
</gene>
<comment type="similarity">
    <text evidence="1">Belongs to the HypE family.</text>
</comment>
<dbReference type="AlphaFoldDB" id="A0A1H7YIX9"/>
<dbReference type="Gene3D" id="3.90.650.10">
    <property type="entry name" value="PurM-like C-terminal domain"/>
    <property type="match status" value="1"/>
</dbReference>
<accession>A0A1H7YIX9</accession>
<evidence type="ECO:0000313" key="5">
    <source>
        <dbReference type="Proteomes" id="UP000198744"/>
    </source>
</evidence>